<dbReference type="EMBL" id="JARBHB010000015">
    <property type="protein sequence ID" value="KAJ8867858.1"/>
    <property type="molecule type" value="Genomic_DNA"/>
</dbReference>
<evidence type="ECO:0000313" key="2">
    <source>
        <dbReference type="EMBL" id="KAJ8867858.1"/>
    </source>
</evidence>
<protein>
    <submittedName>
        <fullName evidence="2">Uncharacterized protein</fullName>
    </submittedName>
</protein>
<comment type="caution">
    <text evidence="2">The sequence shown here is derived from an EMBL/GenBank/DDBJ whole genome shotgun (WGS) entry which is preliminary data.</text>
</comment>
<feature type="region of interest" description="Disordered" evidence="1">
    <location>
        <begin position="180"/>
        <end position="200"/>
    </location>
</feature>
<organism evidence="2 3">
    <name type="scientific">Dryococelus australis</name>
    <dbReference type="NCBI Taxonomy" id="614101"/>
    <lineage>
        <taxon>Eukaryota</taxon>
        <taxon>Metazoa</taxon>
        <taxon>Ecdysozoa</taxon>
        <taxon>Arthropoda</taxon>
        <taxon>Hexapoda</taxon>
        <taxon>Insecta</taxon>
        <taxon>Pterygota</taxon>
        <taxon>Neoptera</taxon>
        <taxon>Polyneoptera</taxon>
        <taxon>Phasmatodea</taxon>
        <taxon>Verophasmatodea</taxon>
        <taxon>Anareolatae</taxon>
        <taxon>Phasmatidae</taxon>
        <taxon>Eurycanthinae</taxon>
        <taxon>Dryococelus</taxon>
    </lineage>
</organism>
<evidence type="ECO:0000256" key="1">
    <source>
        <dbReference type="SAM" id="MobiDB-lite"/>
    </source>
</evidence>
<keyword evidence="3" id="KW-1185">Reference proteome</keyword>
<evidence type="ECO:0000313" key="3">
    <source>
        <dbReference type="Proteomes" id="UP001159363"/>
    </source>
</evidence>
<sequence>MNNRVGLVFVNKYAVRSPAIKNITLTCCRRYHITAVLHHHSLARDAKQRARNSITLAEHNPFTVTIGCSRGCGGVVVRLLASRLGEPDSIPGDVAPGLLHVGVIDGQCRWPVGFPVDLPFLPILVLRRLTSPSTALKTSMIRPAAASNTHLEGIHYANGGGDKSAHLPVITPLAASRLTKRARPTVHRERRRPHEQDSAEMFTSPWLTPKADITRYLQPLSGFDPGGVTQDFRMWESYWTTSLVGGFPRSGGSPVSTALVFLHRSIHTWADESTGSPSHLPHHLRPIDTFTRCKSGFLLESVHLRVQERCLSILSLADFDSRRLKFTWSGGTSAAYTSQIASPASKTVGTPFTNLHLLIYWPVSSLANREPSTACSSQSDTRPVPRAWHNQLENGYAHIKCECITAHQEKFRVPEQRVLCRICVCICQRNVAFWCLEGVAKLHDSTSGKHSSHLEDEKNVT</sequence>
<accession>A0ABQ9G6K2</accession>
<reference evidence="2 3" key="1">
    <citation type="submission" date="2023-02" db="EMBL/GenBank/DDBJ databases">
        <title>LHISI_Scaffold_Assembly.</title>
        <authorList>
            <person name="Stuart O.P."/>
            <person name="Cleave R."/>
            <person name="Magrath M.J.L."/>
            <person name="Mikheyev A.S."/>
        </authorList>
    </citation>
    <scope>NUCLEOTIDE SEQUENCE [LARGE SCALE GENOMIC DNA]</scope>
    <source>
        <strain evidence="2">Daus_M_001</strain>
        <tissue evidence="2">Leg muscle</tissue>
    </source>
</reference>
<name>A0ABQ9G6K2_9NEOP</name>
<feature type="compositionally biased region" description="Basic residues" evidence="1">
    <location>
        <begin position="180"/>
        <end position="191"/>
    </location>
</feature>
<proteinExistence type="predicted"/>
<gene>
    <name evidence="2" type="ORF">PR048_031663</name>
</gene>
<dbReference type="Proteomes" id="UP001159363">
    <property type="component" value="Chromosome 14"/>
</dbReference>